<dbReference type="Proteomes" id="UP001451606">
    <property type="component" value="Chromosome"/>
</dbReference>
<organism evidence="1 2">
    <name type="scientific">Oxyplasma meridianum</name>
    <dbReference type="NCBI Taxonomy" id="3073602"/>
    <lineage>
        <taxon>Archaea</taxon>
        <taxon>Methanobacteriati</taxon>
        <taxon>Thermoplasmatota</taxon>
        <taxon>Thermoplasmata</taxon>
        <taxon>Thermoplasmatales</taxon>
        <taxon>Thermoplasmataceae</taxon>
        <taxon>Oxyplasma</taxon>
    </lineage>
</organism>
<accession>A0AAX4NGP8</accession>
<dbReference type="AlphaFoldDB" id="A0AAX4NGP8"/>
<evidence type="ECO:0000313" key="1">
    <source>
        <dbReference type="EMBL" id="WYY00017.1"/>
    </source>
</evidence>
<proteinExistence type="predicted"/>
<dbReference type="KEGG" id="omr:OXIME_000568"/>
<dbReference type="RefSeq" id="WP_393971973.1">
    <property type="nucleotide sequence ID" value="NZ_CP133772.1"/>
</dbReference>
<reference evidence="1 2" key="1">
    <citation type="submission" date="2023-09" db="EMBL/GenBank/DDBJ databases">
        <authorList>
            <person name="Golyshina O.V."/>
            <person name="Lunev E.A."/>
            <person name="Bargiela R."/>
            <person name="Gaines M.C."/>
            <person name="Daum B."/>
            <person name="Bale N.J."/>
            <person name="Koenen M."/>
            <person name="Sinninghe Damst J.S."/>
            <person name="Yakimov M."/>
            <person name="Golyshin P.N."/>
        </authorList>
    </citation>
    <scope>NUCLEOTIDE SEQUENCE [LARGE SCALE GENOMIC DNA]</scope>
    <source>
        <strain evidence="1 2">M1</strain>
    </source>
</reference>
<keyword evidence="2" id="KW-1185">Reference proteome</keyword>
<gene>
    <name evidence="1" type="ORF">OXIME_000568</name>
</gene>
<protein>
    <submittedName>
        <fullName evidence="1">Uncharacterized protein</fullName>
    </submittedName>
</protein>
<name>A0AAX4NGP8_9ARCH</name>
<sequence>MIEEDHRNITCGGDPFNYIKSVIKGLYFQLDPGQDAKIMVLREKFPYERNVFESLASHSKLKVVSFEEKDKELHIVVRRDF</sequence>
<dbReference type="GeneID" id="95967297"/>
<evidence type="ECO:0000313" key="2">
    <source>
        <dbReference type="Proteomes" id="UP001451606"/>
    </source>
</evidence>
<dbReference type="EMBL" id="CP133772">
    <property type="protein sequence ID" value="WYY00017.1"/>
    <property type="molecule type" value="Genomic_DNA"/>
</dbReference>